<evidence type="ECO:0000313" key="3">
    <source>
        <dbReference type="Proteomes" id="UP001189429"/>
    </source>
</evidence>
<gene>
    <name evidence="2" type="ORF">PCOR1329_LOCUS12797</name>
</gene>
<feature type="region of interest" description="Disordered" evidence="1">
    <location>
        <begin position="170"/>
        <end position="224"/>
    </location>
</feature>
<dbReference type="Proteomes" id="UP001189429">
    <property type="component" value="Unassembled WGS sequence"/>
</dbReference>
<feature type="region of interest" description="Disordered" evidence="1">
    <location>
        <begin position="1"/>
        <end position="24"/>
    </location>
</feature>
<evidence type="ECO:0000256" key="1">
    <source>
        <dbReference type="SAM" id="MobiDB-lite"/>
    </source>
</evidence>
<feature type="compositionally biased region" description="Low complexity" evidence="1">
    <location>
        <begin position="292"/>
        <end position="316"/>
    </location>
</feature>
<comment type="caution">
    <text evidence="2">The sequence shown here is derived from an EMBL/GenBank/DDBJ whole genome shotgun (WGS) entry which is preliminary data.</text>
</comment>
<feature type="region of interest" description="Disordered" evidence="1">
    <location>
        <begin position="38"/>
        <end position="87"/>
    </location>
</feature>
<feature type="compositionally biased region" description="Basic residues" evidence="1">
    <location>
        <begin position="320"/>
        <end position="331"/>
    </location>
</feature>
<proteinExistence type="predicted"/>
<reference evidence="2" key="1">
    <citation type="submission" date="2023-10" db="EMBL/GenBank/DDBJ databases">
        <authorList>
            <person name="Chen Y."/>
            <person name="Shah S."/>
            <person name="Dougan E. K."/>
            <person name="Thang M."/>
            <person name="Chan C."/>
        </authorList>
    </citation>
    <scope>NUCLEOTIDE SEQUENCE [LARGE SCALE GENOMIC DNA]</scope>
</reference>
<dbReference type="EMBL" id="CAUYUJ010003758">
    <property type="protein sequence ID" value="CAK0806641.1"/>
    <property type="molecule type" value="Genomic_DNA"/>
</dbReference>
<organism evidence="2 3">
    <name type="scientific">Prorocentrum cordatum</name>
    <dbReference type="NCBI Taxonomy" id="2364126"/>
    <lineage>
        <taxon>Eukaryota</taxon>
        <taxon>Sar</taxon>
        <taxon>Alveolata</taxon>
        <taxon>Dinophyceae</taxon>
        <taxon>Prorocentrales</taxon>
        <taxon>Prorocentraceae</taxon>
        <taxon>Prorocentrum</taxon>
    </lineage>
</organism>
<keyword evidence="3" id="KW-1185">Reference proteome</keyword>
<protein>
    <recommendedName>
        <fullName evidence="4">16S rRNA (uracil(1498)-N(3))-methyltransferase</fullName>
    </recommendedName>
</protein>
<accession>A0ABN9QRK1</accession>
<feature type="compositionally biased region" description="Low complexity" evidence="1">
    <location>
        <begin position="209"/>
        <end position="218"/>
    </location>
</feature>
<sequence length="413" mass="41396">MPEAGVQTACAGAPGSMAFPEGAGGKAELLPLPRFLMDQGPCREASKPAQAGGPPLRSCPAEQRRAGGGGSARQVRDEPAGLRASPRASGGLGLADVCVCVPPAGVWDGAATVVARSPPSQCRREEILEAVAQLGLASWRILLDLPRDGAADPHELPQVAGKVLKDGGALPASSERAAPGPSRSPLASELRAAAAVPAPLPAAPPGTWRSSAARRPPACAWHRPRAGGRTAAAVRTCTGGELQQVAAVSEAAAAAGTDVQQGDEGSGSKVAAGFEAAAAAGTEVRQGDEGTGPESAAGEGARAPAGGLEEAGAGALVQRPRVRWRDRRHRNRPADPLWSAPDGAGSGCAPVAGGPSGTAQRRRADLGARQHGPVVEGLEEEEEEARLREIGGTGGGGAGTSSSSSFRACEQRV</sequence>
<feature type="compositionally biased region" description="Low complexity" evidence="1">
    <location>
        <begin position="183"/>
        <end position="197"/>
    </location>
</feature>
<feature type="region of interest" description="Disordered" evidence="1">
    <location>
        <begin position="280"/>
        <end position="413"/>
    </location>
</feature>
<name>A0ABN9QRK1_9DINO</name>
<evidence type="ECO:0008006" key="4">
    <source>
        <dbReference type="Google" id="ProtNLM"/>
    </source>
</evidence>
<evidence type="ECO:0000313" key="2">
    <source>
        <dbReference type="EMBL" id="CAK0806641.1"/>
    </source>
</evidence>